<dbReference type="InterPro" id="IPR058240">
    <property type="entry name" value="rSAM_sf"/>
</dbReference>
<feature type="compositionally biased region" description="Basic and acidic residues" evidence="7">
    <location>
        <begin position="695"/>
        <end position="718"/>
    </location>
</feature>
<dbReference type="Proteomes" id="UP001204015">
    <property type="component" value="Unassembled WGS sequence"/>
</dbReference>
<proteinExistence type="inferred from homology"/>
<dbReference type="SFLD" id="SFLDS00029">
    <property type="entry name" value="Radical_SAM"/>
    <property type="match status" value="1"/>
</dbReference>
<keyword evidence="5 6" id="KW-0411">Iron-sulfur</keyword>
<dbReference type="HAMAP" id="MF_01251">
    <property type="entry name" value="UPF0313"/>
    <property type="match status" value="1"/>
</dbReference>
<keyword evidence="3 6" id="KW-0479">Metal-binding</keyword>
<protein>
    <submittedName>
        <fullName evidence="9">YgiQ family radical SAM protein</fullName>
    </submittedName>
</protein>
<feature type="binding site" evidence="6">
    <location>
        <position position="322"/>
    </location>
    <ligand>
        <name>[4Fe-4S] cluster</name>
        <dbReference type="ChEBI" id="CHEBI:49883"/>
        <note>4Fe-4S-S-AdoMet</note>
    </ligand>
</feature>
<dbReference type="InterPro" id="IPR022946">
    <property type="entry name" value="UPF0313"/>
</dbReference>
<feature type="compositionally biased region" description="Basic residues" evidence="7">
    <location>
        <begin position="719"/>
        <end position="730"/>
    </location>
</feature>
<dbReference type="SFLD" id="SFLDG01069">
    <property type="entry name" value="UPF0313"/>
    <property type="match status" value="1"/>
</dbReference>
<dbReference type="InterPro" id="IPR024560">
    <property type="entry name" value="UPF0313_C"/>
</dbReference>
<dbReference type="InterPro" id="IPR023404">
    <property type="entry name" value="rSAM_horseshoe"/>
</dbReference>
<keyword evidence="4 6" id="KW-0408">Iron</keyword>
<dbReference type="PANTHER" id="PTHR32331:SF0">
    <property type="entry name" value="UPF0313 PROTEIN YGIQ"/>
    <property type="match status" value="1"/>
</dbReference>
<dbReference type="SFLD" id="SFLDG01082">
    <property type="entry name" value="B12-binding_domain_containing"/>
    <property type="match status" value="1"/>
</dbReference>
<evidence type="ECO:0000256" key="2">
    <source>
        <dbReference type="ARBA" id="ARBA00022691"/>
    </source>
</evidence>
<evidence type="ECO:0000256" key="5">
    <source>
        <dbReference type="ARBA" id="ARBA00023014"/>
    </source>
</evidence>
<keyword evidence="1 6" id="KW-0004">4Fe-4S</keyword>
<accession>A0ABT1BU67</accession>
<evidence type="ECO:0000256" key="7">
    <source>
        <dbReference type="SAM" id="MobiDB-lite"/>
    </source>
</evidence>
<feature type="region of interest" description="Disordered" evidence="7">
    <location>
        <begin position="610"/>
        <end position="730"/>
    </location>
</feature>
<comment type="similarity">
    <text evidence="6">Belongs to the UPF0313 family.</text>
</comment>
<dbReference type="SMART" id="SM00729">
    <property type="entry name" value="Elp3"/>
    <property type="match status" value="1"/>
</dbReference>
<comment type="caution">
    <text evidence="9">The sequence shown here is derived from an EMBL/GenBank/DDBJ whole genome shotgun (WGS) entry which is preliminary data.</text>
</comment>
<evidence type="ECO:0000256" key="1">
    <source>
        <dbReference type="ARBA" id="ARBA00022485"/>
    </source>
</evidence>
<dbReference type="InterPro" id="IPR020612">
    <property type="entry name" value="Methylthiotransferase_CS"/>
</dbReference>
<name>A0ABT1BU67_9BACT</name>
<dbReference type="InterPro" id="IPR007197">
    <property type="entry name" value="rSAM"/>
</dbReference>
<keyword evidence="2 6" id="KW-0949">S-adenosyl-L-methionine</keyword>
<reference evidence="9 10" key="1">
    <citation type="submission" date="2022-06" db="EMBL/GenBank/DDBJ databases">
        <title>A taxonomic note on the genus Prevotella: Description of four novel genera and emended description of the genera Hallella and Xylanibacter.</title>
        <authorList>
            <person name="Hitch T.C.A."/>
        </authorList>
    </citation>
    <scope>NUCLEOTIDE SEQUENCE [LARGE SCALE GENOMIC DNA]</scope>
    <source>
        <strain evidence="9 10">DSM 100619</strain>
    </source>
</reference>
<evidence type="ECO:0000256" key="6">
    <source>
        <dbReference type="HAMAP-Rule" id="MF_01251"/>
    </source>
</evidence>
<evidence type="ECO:0000259" key="8">
    <source>
        <dbReference type="PROSITE" id="PS51918"/>
    </source>
</evidence>
<feature type="binding site" evidence="6">
    <location>
        <position position="319"/>
    </location>
    <ligand>
        <name>[4Fe-4S] cluster</name>
        <dbReference type="ChEBI" id="CHEBI:49883"/>
        <note>4Fe-4S-S-AdoMet</note>
    </ligand>
</feature>
<evidence type="ECO:0000256" key="4">
    <source>
        <dbReference type="ARBA" id="ARBA00023004"/>
    </source>
</evidence>
<dbReference type="RefSeq" id="WP_252759991.1">
    <property type="nucleotide sequence ID" value="NZ_JAMXLY010000004.1"/>
</dbReference>
<dbReference type="Gene3D" id="3.80.30.20">
    <property type="entry name" value="tm_1862 like domain"/>
    <property type="match status" value="1"/>
</dbReference>
<comment type="cofactor">
    <cofactor evidence="6">
        <name>[4Fe-4S] cluster</name>
        <dbReference type="ChEBI" id="CHEBI:49883"/>
    </cofactor>
    <text evidence="6">Binds 1 [4Fe-4S] cluster. The cluster is coordinated with 3 cysteines and an exchangeable S-adenosyl-L-methionine.</text>
</comment>
<feature type="binding site" evidence="6">
    <location>
        <position position="315"/>
    </location>
    <ligand>
        <name>[4Fe-4S] cluster</name>
        <dbReference type="ChEBI" id="CHEBI:49883"/>
        <note>4Fe-4S-S-AdoMet</note>
    </ligand>
</feature>
<evidence type="ECO:0000313" key="10">
    <source>
        <dbReference type="Proteomes" id="UP001204015"/>
    </source>
</evidence>
<evidence type="ECO:0000313" key="9">
    <source>
        <dbReference type="EMBL" id="MCO6024629.1"/>
    </source>
</evidence>
<evidence type="ECO:0000256" key="3">
    <source>
        <dbReference type="ARBA" id="ARBA00022723"/>
    </source>
</evidence>
<gene>
    <name evidence="9" type="ORF">NG821_02025</name>
</gene>
<keyword evidence="10" id="KW-1185">Reference proteome</keyword>
<feature type="domain" description="Radical SAM core" evidence="8">
    <location>
        <begin position="301"/>
        <end position="581"/>
    </location>
</feature>
<dbReference type="Pfam" id="PF08497">
    <property type="entry name" value="Radical_SAM_N"/>
    <property type="match status" value="1"/>
</dbReference>
<dbReference type="PANTHER" id="PTHR32331">
    <property type="entry name" value="UPF0313 PROTEIN YGIQ"/>
    <property type="match status" value="1"/>
</dbReference>
<dbReference type="Pfam" id="PF11842">
    <property type="entry name" value="DUF3362"/>
    <property type="match status" value="1"/>
</dbReference>
<dbReference type="InterPro" id="IPR006638">
    <property type="entry name" value="Elp3/MiaA/NifB-like_rSAM"/>
</dbReference>
<dbReference type="PROSITE" id="PS01278">
    <property type="entry name" value="MTTASE_RADICAL"/>
    <property type="match status" value="1"/>
</dbReference>
<dbReference type="NCBIfam" id="TIGR03904">
    <property type="entry name" value="SAM_YgiQ"/>
    <property type="match status" value="1"/>
</dbReference>
<sequence length="730" mass="84602">MSYQLTDFLPTTKKECELRGWDELDVIIFSGDAYVDHPSFGQAVIGRSLEAAGYKVAIVPQPDWHGDYRDFKKLGRPRLCFAISPGVMDSMVNKYTAGKRLRSQDEYSPDGRHDCRPEYPTVVYTKILKQLFPDVPVVLGGIEASMRRLTHYDYWQDRLRKCILCDSGADLILYGMGTKSIIELCHQLDDGKPISTIHDIPQTVYLAQKENIEGGITDEDIVLHSHEECLHSKKAEAENYKYIEEAANMKHAHRLLQGVDGLFVVVNPPYPTLTTAELDENFDLPYTRQPHPKYRGKVIPAYEMIKFSVNIHQGCFGGCAFCTISAHQGKFVVCRSKKSIMNEVRQVVHMPGFKGYISDLGGPSANMYGMHGKNEKACEHCKRPSCINPEVCPNLNTDHTQLLDIYHTVDALPEVKKSFISSGIRYDLLLHQSKEEKINESTRQYTRELITKHVSGRLKIAPEHTSPQVLKLMRKPPFDEFYDFKRIFDQINKEEGLKEQLIPYFISSHPGCHEADMAELAVITKDLNFHLEQVQDFTPTPMTIATEMWYTGYDPYTLEPVYSAKTANEKKAQRQFFFWYLPEERRNIEHELRRIGRPDLIDRLYPRGERFSRNRSKPNPHVKFDDRPIGGGFEWKKERPKNKERSHDSFRQNPKYGVQEETWKKGKNPRRVPFKYASPATGTEERESSYQTSNRTKENNDHYRKQDNRQGKPGDMRRRDSRHRPIYKHR</sequence>
<dbReference type="InterPro" id="IPR013704">
    <property type="entry name" value="UPF0313_N"/>
</dbReference>
<dbReference type="PROSITE" id="PS51918">
    <property type="entry name" value="RADICAL_SAM"/>
    <property type="match status" value="1"/>
</dbReference>
<dbReference type="SUPFAM" id="SSF102114">
    <property type="entry name" value="Radical SAM enzymes"/>
    <property type="match status" value="1"/>
</dbReference>
<feature type="compositionally biased region" description="Basic and acidic residues" evidence="7">
    <location>
        <begin position="622"/>
        <end position="650"/>
    </location>
</feature>
<organism evidence="9 10">
    <name type="scientific">Segatella cerevisiae</name>
    <dbReference type="NCBI Taxonomy" id="2053716"/>
    <lineage>
        <taxon>Bacteria</taxon>
        <taxon>Pseudomonadati</taxon>
        <taxon>Bacteroidota</taxon>
        <taxon>Bacteroidia</taxon>
        <taxon>Bacteroidales</taxon>
        <taxon>Prevotellaceae</taxon>
        <taxon>Segatella</taxon>
    </lineage>
</organism>
<dbReference type="EMBL" id="JAMXLY010000004">
    <property type="protein sequence ID" value="MCO6024629.1"/>
    <property type="molecule type" value="Genomic_DNA"/>
</dbReference>